<name>A0A2L2TIU3_9HYPO</name>
<sequence>MPTTARALLVENERSPYLPSSQLFTSHEISELSAICRSRGLEVFQAKYEEGFLQALASYILFHFSGSFTNIDGDPLRSRFSLTKGLITVKDILEVIPRPRSPPYLAYLSSCDTSRTFKIEFANECLHAAGALYMGGFRHTIGTLGAVEDEFCDEISGRFYRAWADRGFSDDAVALCLNDVARQCRNLGIGGKFTDDGINLGDDNDDKKEMDWASFIHFGP</sequence>
<organism evidence="2 3">
    <name type="scientific">Fusarium venenatum</name>
    <dbReference type="NCBI Taxonomy" id="56646"/>
    <lineage>
        <taxon>Eukaryota</taxon>
        <taxon>Fungi</taxon>
        <taxon>Dikarya</taxon>
        <taxon>Ascomycota</taxon>
        <taxon>Pezizomycotina</taxon>
        <taxon>Sordariomycetes</taxon>
        <taxon>Hypocreomycetidae</taxon>
        <taxon>Hypocreales</taxon>
        <taxon>Nectriaceae</taxon>
        <taxon>Fusarium</taxon>
    </lineage>
</organism>
<dbReference type="EMBL" id="LN649231">
    <property type="protein sequence ID" value="CEI67943.1"/>
    <property type="molecule type" value="Genomic_DNA"/>
</dbReference>
<dbReference type="Pfam" id="PF12770">
    <property type="entry name" value="CHAT"/>
    <property type="match status" value="1"/>
</dbReference>
<evidence type="ECO:0000313" key="2">
    <source>
        <dbReference type="EMBL" id="CEI67943.1"/>
    </source>
</evidence>
<dbReference type="InterPro" id="IPR024983">
    <property type="entry name" value="CHAT_dom"/>
</dbReference>
<reference evidence="3" key="1">
    <citation type="submission" date="2014-10" db="EMBL/GenBank/DDBJ databases">
        <authorList>
            <person name="King R."/>
        </authorList>
    </citation>
    <scope>NUCLEOTIDE SEQUENCE [LARGE SCALE GENOMIC DNA]</scope>
    <source>
        <strain evidence="3">A3/5</strain>
    </source>
</reference>
<evidence type="ECO:0000313" key="3">
    <source>
        <dbReference type="Proteomes" id="UP000245910"/>
    </source>
</evidence>
<proteinExistence type="predicted"/>
<feature type="domain" description="CHAT" evidence="1">
    <location>
        <begin position="25"/>
        <end position="219"/>
    </location>
</feature>
<dbReference type="AlphaFoldDB" id="A0A2L2TIU3"/>
<evidence type="ECO:0000259" key="1">
    <source>
        <dbReference type="Pfam" id="PF12770"/>
    </source>
</evidence>
<keyword evidence="3" id="KW-1185">Reference proteome</keyword>
<protein>
    <recommendedName>
        <fullName evidence="1">CHAT domain-containing protein</fullName>
    </recommendedName>
</protein>
<dbReference type="Proteomes" id="UP000245910">
    <property type="component" value="Chromosome III"/>
</dbReference>
<dbReference type="STRING" id="56646.A0A2L2TIU3"/>
<accession>A0A2L2TIU3</accession>